<keyword evidence="1" id="KW-0805">Transcription regulation</keyword>
<dbReference type="SUPFAM" id="SSF46689">
    <property type="entry name" value="Homeodomain-like"/>
    <property type="match status" value="1"/>
</dbReference>
<dbReference type="GO" id="GO:0000976">
    <property type="term" value="F:transcription cis-regulatory region binding"/>
    <property type="evidence" value="ECO:0007669"/>
    <property type="project" value="TreeGrafter"/>
</dbReference>
<evidence type="ECO:0000259" key="6">
    <source>
        <dbReference type="PROSITE" id="PS50977"/>
    </source>
</evidence>
<evidence type="ECO:0000313" key="7">
    <source>
        <dbReference type="EMBL" id="VWB33188.1"/>
    </source>
</evidence>
<gene>
    <name evidence="7" type="ORF">BPA30113_01298</name>
</gene>
<feature type="region of interest" description="Disordered" evidence="5">
    <location>
        <begin position="207"/>
        <end position="228"/>
    </location>
</feature>
<evidence type="ECO:0000313" key="8">
    <source>
        <dbReference type="Proteomes" id="UP000494330"/>
    </source>
</evidence>
<evidence type="ECO:0000256" key="4">
    <source>
        <dbReference type="PROSITE-ProRule" id="PRU00335"/>
    </source>
</evidence>
<reference evidence="7 8" key="1">
    <citation type="submission" date="2019-09" db="EMBL/GenBank/DDBJ databases">
        <authorList>
            <person name="Depoorter E."/>
        </authorList>
    </citation>
    <scope>NUCLEOTIDE SEQUENCE [LARGE SCALE GENOMIC DNA]</scope>
    <source>
        <strain evidence="7">LMG 30113</strain>
    </source>
</reference>
<feature type="region of interest" description="Disordered" evidence="5">
    <location>
        <begin position="1"/>
        <end position="21"/>
    </location>
</feature>
<dbReference type="GO" id="GO:0003700">
    <property type="term" value="F:DNA-binding transcription factor activity"/>
    <property type="evidence" value="ECO:0007669"/>
    <property type="project" value="TreeGrafter"/>
</dbReference>
<sequence>MATRIPRASGAMRKAPQQARSRATTDALLDAAARILGERGWSGLTTNRVAEAAGVSIGSLYQYFPDKLALIDAVRQRHFDDVLAVLDAASNPDRTRMQRVADLVDGMIAVHSRYPAAHRVLMEESPRGGDSQPARDHFDVACRQRYDTLFRVNVPDASGSTKRIGGQVLAGALSGAVHEAARQNQLASPVLRAELLALVDGYLSQARPATPARRPRAGKTGNADNAGG</sequence>
<evidence type="ECO:0000256" key="5">
    <source>
        <dbReference type="SAM" id="MobiDB-lite"/>
    </source>
</evidence>
<accession>A0A6P2IUJ3</accession>
<dbReference type="EMBL" id="CABVQD010000003">
    <property type="protein sequence ID" value="VWB33188.1"/>
    <property type="molecule type" value="Genomic_DNA"/>
</dbReference>
<dbReference type="Gene3D" id="1.10.357.10">
    <property type="entry name" value="Tetracycline Repressor, domain 2"/>
    <property type="match status" value="1"/>
</dbReference>
<feature type="domain" description="HTH tetR-type" evidence="6">
    <location>
        <begin position="22"/>
        <end position="82"/>
    </location>
</feature>
<evidence type="ECO:0000256" key="2">
    <source>
        <dbReference type="ARBA" id="ARBA00023125"/>
    </source>
</evidence>
<keyword evidence="8" id="KW-1185">Reference proteome</keyword>
<dbReference type="PROSITE" id="PS50977">
    <property type="entry name" value="HTH_TETR_2"/>
    <property type="match status" value="1"/>
</dbReference>
<dbReference type="PRINTS" id="PR00455">
    <property type="entry name" value="HTHTETR"/>
</dbReference>
<dbReference type="InterPro" id="IPR041669">
    <property type="entry name" value="TetR_C_15"/>
</dbReference>
<dbReference type="Pfam" id="PF17918">
    <property type="entry name" value="TetR_C_15"/>
    <property type="match status" value="1"/>
</dbReference>
<dbReference type="InterPro" id="IPR050109">
    <property type="entry name" value="HTH-type_TetR-like_transc_reg"/>
</dbReference>
<dbReference type="PANTHER" id="PTHR30055:SF234">
    <property type="entry name" value="HTH-TYPE TRANSCRIPTIONAL REGULATOR BETI"/>
    <property type="match status" value="1"/>
</dbReference>
<protein>
    <submittedName>
        <fullName evidence="7">TetR family transcriptional regulator</fullName>
    </submittedName>
</protein>
<keyword evidence="2 4" id="KW-0238">DNA-binding</keyword>
<feature type="DNA-binding region" description="H-T-H motif" evidence="4">
    <location>
        <begin position="45"/>
        <end position="64"/>
    </location>
</feature>
<name>A0A6P2IUJ3_9BURK</name>
<dbReference type="PANTHER" id="PTHR30055">
    <property type="entry name" value="HTH-TYPE TRANSCRIPTIONAL REGULATOR RUTR"/>
    <property type="match status" value="1"/>
</dbReference>
<evidence type="ECO:0000256" key="1">
    <source>
        <dbReference type="ARBA" id="ARBA00023015"/>
    </source>
</evidence>
<evidence type="ECO:0000256" key="3">
    <source>
        <dbReference type="ARBA" id="ARBA00023163"/>
    </source>
</evidence>
<dbReference type="Pfam" id="PF00440">
    <property type="entry name" value="TetR_N"/>
    <property type="match status" value="1"/>
</dbReference>
<dbReference type="Proteomes" id="UP000494330">
    <property type="component" value="Unassembled WGS sequence"/>
</dbReference>
<keyword evidence="3" id="KW-0804">Transcription</keyword>
<dbReference type="AlphaFoldDB" id="A0A6P2IUJ3"/>
<dbReference type="InterPro" id="IPR009057">
    <property type="entry name" value="Homeodomain-like_sf"/>
</dbReference>
<proteinExistence type="predicted"/>
<dbReference type="InterPro" id="IPR001647">
    <property type="entry name" value="HTH_TetR"/>
</dbReference>
<organism evidence="7 8">
    <name type="scientific">Burkholderia paludis</name>
    <dbReference type="NCBI Taxonomy" id="1506587"/>
    <lineage>
        <taxon>Bacteria</taxon>
        <taxon>Pseudomonadati</taxon>
        <taxon>Pseudomonadota</taxon>
        <taxon>Betaproteobacteria</taxon>
        <taxon>Burkholderiales</taxon>
        <taxon>Burkholderiaceae</taxon>
        <taxon>Burkholderia</taxon>
        <taxon>Burkholderia cepacia complex</taxon>
    </lineage>
</organism>